<dbReference type="EMBL" id="JAPFFF010000004">
    <property type="protein sequence ID" value="KAK8892409.1"/>
    <property type="molecule type" value="Genomic_DNA"/>
</dbReference>
<evidence type="ECO:0000256" key="5">
    <source>
        <dbReference type="ARBA" id="ARBA00022989"/>
    </source>
</evidence>
<evidence type="ECO:0000313" key="9">
    <source>
        <dbReference type="EMBL" id="KAK8892409.1"/>
    </source>
</evidence>
<proteinExistence type="predicted"/>
<keyword evidence="5" id="KW-1133">Transmembrane helix</keyword>
<evidence type="ECO:0000256" key="4">
    <source>
        <dbReference type="ARBA" id="ARBA00022692"/>
    </source>
</evidence>
<dbReference type="PANTHER" id="PTHR20961">
    <property type="entry name" value="GLYCOSYLTRANSFERASE"/>
    <property type="match status" value="1"/>
</dbReference>
<dbReference type="PANTHER" id="PTHR20961:SF38">
    <property type="entry name" value="PROTEIN O-LINKED-MANNOSE BETA-1,4-N-ACETYLGLUCOSAMINYLTRANSFERASE 2"/>
    <property type="match status" value="1"/>
</dbReference>
<gene>
    <name evidence="9" type="ORF">M9Y10_029636</name>
</gene>
<keyword evidence="10" id="KW-1185">Reference proteome</keyword>
<evidence type="ECO:0000256" key="1">
    <source>
        <dbReference type="ARBA" id="ARBA00004167"/>
    </source>
</evidence>
<comment type="caution">
    <text evidence="9">The sequence shown here is derived from an EMBL/GenBank/DDBJ whole genome shotgun (WGS) entry which is preliminary data.</text>
</comment>
<sequence length="388" mass="46072">MNHFKLFYLIYFIIYCTKHLFYQNHSYLLFELITIHNLILKPTYVILDPLTELKNWIPAPLPHYPPPQIYPVTKVNDLSPIQDSCINDSNPEPPTVINFLTDALVFKNGNIATSTFFYKNVIKIPFTDKLDPIHEFTTDKYEIIEQAIPFFHPYLRCYYHFLIEMFPLLLIYDQKTIENSVLLHNSLPKNHFNELISILNLKFKRTLCVGNPVFVKKLFIPIPHPFDRCHINAVRHFRYLILKKYNAEDLEATQNVYYNRPRNRLILNFDELKKELKNKLPDVKFITPTENNIKEQVIFWRKTKFGMAVHGSIAVNTVFMHQNTAYLEFCIRQCRSAYIRLCKSLGIHLFEMKFRNHCLNRSMYADIPEVISTVKFILKMLETQNLKL</sequence>
<dbReference type="Pfam" id="PF04577">
    <property type="entry name" value="Glyco_transf_61"/>
    <property type="match status" value="1"/>
</dbReference>
<keyword evidence="3" id="KW-0808">Transferase</keyword>
<dbReference type="Proteomes" id="UP001470230">
    <property type="component" value="Unassembled WGS sequence"/>
</dbReference>
<evidence type="ECO:0000259" key="8">
    <source>
        <dbReference type="Pfam" id="PF04577"/>
    </source>
</evidence>
<evidence type="ECO:0000256" key="7">
    <source>
        <dbReference type="ARBA" id="ARBA00023180"/>
    </source>
</evidence>
<evidence type="ECO:0000256" key="2">
    <source>
        <dbReference type="ARBA" id="ARBA00022676"/>
    </source>
</evidence>
<evidence type="ECO:0000256" key="6">
    <source>
        <dbReference type="ARBA" id="ARBA00023136"/>
    </source>
</evidence>
<name>A0ABR2KMR0_9EUKA</name>
<evidence type="ECO:0000256" key="3">
    <source>
        <dbReference type="ARBA" id="ARBA00022679"/>
    </source>
</evidence>
<reference evidence="9 10" key="1">
    <citation type="submission" date="2024-04" db="EMBL/GenBank/DDBJ databases">
        <title>Tritrichomonas musculus Genome.</title>
        <authorList>
            <person name="Alves-Ferreira E."/>
            <person name="Grigg M."/>
            <person name="Lorenzi H."/>
            <person name="Galac M."/>
        </authorList>
    </citation>
    <scope>NUCLEOTIDE SEQUENCE [LARGE SCALE GENOMIC DNA]</scope>
    <source>
        <strain evidence="9 10">EAF2021</strain>
    </source>
</reference>
<keyword evidence="4" id="KW-0812">Transmembrane</keyword>
<dbReference type="InterPro" id="IPR049625">
    <property type="entry name" value="Glyco_transf_61_cat"/>
</dbReference>
<dbReference type="InterPro" id="IPR007657">
    <property type="entry name" value="Glycosyltransferase_61"/>
</dbReference>
<evidence type="ECO:0000313" key="10">
    <source>
        <dbReference type="Proteomes" id="UP001470230"/>
    </source>
</evidence>
<accession>A0ABR2KMR0</accession>
<comment type="subcellular location">
    <subcellularLocation>
        <location evidence="1">Membrane</location>
        <topology evidence="1">Single-pass membrane protein</topology>
    </subcellularLocation>
</comment>
<feature type="domain" description="Glycosyltransferase 61 catalytic" evidence="8">
    <location>
        <begin position="158"/>
        <end position="325"/>
    </location>
</feature>
<keyword evidence="7" id="KW-0325">Glycoprotein</keyword>
<organism evidence="9 10">
    <name type="scientific">Tritrichomonas musculus</name>
    <dbReference type="NCBI Taxonomy" id="1915356"/>
    <lineage>
        <taxon>Eukaryota</taxon>
        <taxon>Metamonada</taxon>
        <taxon>Parabasalia</taxon>
        <taxon>Tritrichomonadida</taxon>
        <taxon>Tritrichomonadidae</taxon>
        <taxon>Tritrichomonas</taxon>
    </lineage>
</organism>
<keyword evidence="6" id="KW-0472">Membrane</keyword>
<protein>
    <recommendedName>
        <fullName evidence="8">Glycosyltransferase 61 catalytic domain-containing protein</fullName>
    </recommendedName>
</protein>
<keyword evidence="2" id="KW-0328">Glycosyltransferase</keyword>